<dbReference type="EMBL" id="CAIJDE010000064">
    <property type="protein sequence ID" value="CAC9976768.1"/>
    <property type="molecule type" value="Genomic_DNA"/>
</dbReference>
<reference evidence="1 2" key="1">
    <citation type="submission" date="2020-06" db="EMBL/GenBank/DDBJ databases">
        <authorList>
            <person name="Criscuolo A."/>
        </authorList>
    </citation>
    <scope>NUCLEOTIDE SEQUENCE [LARGE SCALE GENOMIC DNA]</scope>
    <source>
        <strain evidence="1">PXU-55</strain>
    </source>
</reference>
<dbReference type="RefSeq" id="WP_219637281.1">
    <property type="nucleotide sequence ID" value="NZ_CAIJDE010000064.1"/>
</dbReference>
<accession>A0A9N8J8G4</accession>
<dbReference type="InterPro" id="IPR035897">
    <property type="entry name" value="Toll_tir_struct_dom_sf"/>
</dbReference>
<comment type="caution">
    <text evidence="1">The sequence shown here is derived from an EMBL/GenBank/DDBJ whole genome shotgun (WGS) entry which is preliminary data.</text>
</comment>
<gene>
    <name evidence="1" type="ORF">FLAPXU55_04496</name>
</gene>
<dbReference type="Gene3D" id="3.40.50.10140">
    <property type="entry name" value="Toll/interleukin-1 receptor homology (TIR) domain"/>
    <property type="match status" value="1"/>
</dbReference>
<evidence type="ECO:0000313" key="2">
    <source>
        <dbReference type="Proteomes" id="UP000533639"/>
    </source>
</evidence>
<dbReference type="SUPFAM" id="SSF52200">
    <property type="entry name" value="Toll/Interleukin receptor TIR domain"/>
    <property type="match status" value="1"/>
</dbReference>
<evidence type="ECO:0000313" key="1">
    <source>
        <dbReference type="EMBL" id="CAC9976768.1"/>
    </source>
</evidence>
<proteinExistence type="predicted"/>
<sequence>MKVFISWSGERSKKVAELLDDWLQCVIQAVNPWMSSKDIDRGALWFTEINDQLAHLV</sequence>
<protein>
    <recommendedName>
        <fullName evidence="3">TIR domain-containing protein</fullName>
    </recommendedName>
</protein>
<dbReference type="AlphaFoldDB" id="A0A9N8J8G4"/>
<dbReference type="Proteomes" id="UP000533639">
    <property type="component" value="Unassembled WGS sequence"/>
</dbReference>
<keyword evidence="2" id="KW-1185">Reference proteome</keyword>
<evidence type="ECO:0008006" key="3">
    <source>
        <dbReference type="Google" id="ProtNLM"/>
    </source>
</evidence>
<name>A0A9N8J8G4_9FLAO</name>
<organism evidence="1 2">
    <name type="scientific">Flavobacterium panici</name>
    <dbReference type="NCBI Taxonomy" id="2654843"/>
    <lineage>
        <taxon>Bacteria</taxon>
        <taxon>Pseudomonadati</taxon>
        <taxon>Bacteroidota</taxon>
        <taxon>Flavobacteriia</taxon>
        <taxon>Flavobacteriales</taxon>
        <taxon>Flavobacteriaceae</taxon>
        <taxon>Flavobacterium</taxon>
    </lineage>
</organism>